<name>A0ABT5ZGD9_9ACTN</name>
<proteinExistence type="predicted"/>
<feature type="region of interest" description="Disordered" evidence="1">
    <location>
        <begin position="1"/>
        <end position="25"/>
    </location>
</feature>
<dbReference type="InterPro" id="IPR027417">
    <property type="entry name" value="P-loop_NTPase"/>
</dbReference>
<dbReference type="SUPFAM" id="SSF48452">
    <property type="entry name" value="TPR-like"/>
    <property type="match status" value="1"/>
</dbReference>
<dbReference type="SUPFAM" id="SSF52540">
    <property type="entry name" value="P-loop containing nucleoside triphosphate hydrolases"/>
    <property type="match status" value="1"/>
</dbReference>
<protein>
    <submittedName>
        <fullName evidence="3">Regulator</fullName>
    </submittedName>
</protein>
<evidence type="ECO:0000313" key="4">
    <source>
        <dbReference type="Proteomes" id="UP001216579"/>
    </source>
</evidence>
<evidence type="ECO:0000256" key="1">
    <source>
        <dbReference type="SAM" id="MobiDB-lite"/>
    </source>
</evidence>
<evidence type="ECO:0000259" key="2">
    <source>
        <dbReference type="Pfam" id="PF25872"/>
    </source>
</evidence>
<sequence length="664" mass="71179">MQHGAPLDGPSSFAPRSGPGGLPAEVDRLVGRDAELAALRGRLERSRLVTVTGTGGVGKTRLALAAANGSQDRFCGGVRLVELSMVRDAPMVDRAVLEALAVTDHSARPPRSVLAEYLADRELLLVLDGCEYLVAECAALAAELLRRAPGLRILATGRRPLGVPGESVLPLGPLELADRPDRESAAVRLFTERAVAVVPSFAVTEANRAAVGALCRRLDGLPLALELAAVRLRTMSVERIAERITDRFQLLAGGDRAALPRRQTLRAVIGWSHELCTPTQRLLWARLSVFAGEFDLDAVEYVCTGSGLPADEVRDTVAALVAQSVVIRDEAAEGARYRMLEPVREYGAGWLEALGDTERLRRRHRDWYLGLATSCELDWFGPGQAEVAARVDRDLRNLRLALEFGLERASDPHIGQYLAGSLWFYWVGCGRLSEGRHWLDRALRRPGGNDGARAKALWVLGYVAALQGDTVAAVAALDECRALAERTGNAAAAAYAVHRTGCVALLSHDVPRAAELFGAALARYREIGELNSHVLLGQVGLALAMALRGDLEGAVAQCEQVRAVCLRYGERWALAYALYVLGYAAWRGGAGARAARELLCEGLAIHHALRDPVGMVVALELLAQLTDDGQGAAARAWPSLGGLRGGAHLDLDTAVSRALSAPTR</sequence>
<dbReference type="InterPro" id="IPR011990">
    <property type="entry name" value="TPR-like_helical_dom_sf"/>
</dbReference>
<dbReference type="InterPro" id="IPR058852">
    <property type="entry name" value="HTH_77"/>
</dbReference>
<accession>A0ABT5ZGD9</accession>
<keyword evidence="4" id="KW-1185">Reference proteome</keyword>
<dbReference type="Gene3D" id="1.25.40.10">
    <property type="entry name" value="Tetratricopeptide repeat domain"/>
    <property type="match status" value="1"/>
</dbReference>
<dbReference type="PRINTS" id="PR00364">
    <property type="entry name" value="DISEASERSIST"/>
</dbReference>
<dbReference type="Proteomes" id="UP001216579">
    <property type="component" value="Unassembled WGS sequence"/>
</dbReference>
<dbReference type="PANTHER" id="PTHR47691">
    <property type="entry name" value="REGULATOR-RELATED"/>
    <property type="match status" value="1"/>
</dbReference>
<gene>
    <name evidence="3" type="ORF">P3G67_06485</name>
</gene>
<reference evidence="3 4" key="1">
    <citation type="submission" date="2023-03" db="EMBL/GenBank/DDBJ databases">
        <title>Draft genome sequence of Streptomyces sp. RB6PN23 isolated from peat swamp forest in Thailand.</title>
        <authorList>
            <person name="Klaysubun C."/>
            <person name="Duangmal K."/>
        </authorList>
    </citation>
    <scope>NUCLEOTIDE SEQUENCE [LARGE SCALE GENOMIC DNA]</scope>
    <source>
        <strain evidence="3 4">RB6PN23</strain>
    </source>
</reference>
<dbReference type="Pfam" id="PF25872">
    <property type="entry name" value="HTH_77"/>
    <property type="match status" value="1"/>
</dbReference>
<organism evidence="3 4">
    <name type="scientific">Streptomyces silvisoli</name>
    <dbReference type="NCBI Taxonomy" id="3034235"/>
    <lineage>
        <taxon>Bacteria</taxon>
        <taxon>Bacillati</taxon>
        <taxon>Actinomycetota</taxon>
        <taxon>Actinomycetes</taxon>
        <taxon>Kitasatosporales</taxon>
        <taxon>Streptomycetaceae</taxon>
        <taxon>Streptomyces</taxon>
    </lineage>
</organism>
<comment type="caution">
    <text evidence="3">The sequence shown here is derived from an EMBL/GenBank/DDBJ whole genome shotgun (WGS) entry which is preliminary data.</text>
</comment>
<feature type="domain" description="Winged helix-turn-helix" evidence="2">
    <location>
        <begin position="283"/>
        <end position="348"/>
    </location>
</feature>
<dbReference type="RefSeq" id="WP_276092603.1">
    <property type="nucleotide sequence ID" value="NZ_JARJBC010000003.1"/>
</dbReference>
<dbReference type="EMBL" id="JARJBC010000003">
    <property type="protein sequence ID" value="MDF3288887.1"/>
    <property type="molecule type" value="Genomic_DNA"/>
</dbReference>
<dbReference type="Gene3D" id="3.40.50.300">
    <property type="entry name" value="P-loop containing nucleotide triphosphate hydrolases"/>
    <property type="match status" value="1"/>
</dbReference>
<evidence type="ECO:0000313" key="3">
    <source>
        <dbReference type="EMBL" id="MDF3288887.1"/>
    </source>
</evidence>
<dbReference type="PANTHER" id="PTHR47691:SF3">
    <property type="entry name" value="HTH-TYPE TRANSCRIPTIONAL REGULATOR RV0890C-RELATED"/>
    <property type="match status" value="1"/>
</dbReference>